<name>A0A8S5LFD0_9CAUD</name>
<evidence type="ECO:0000313" key="1">
    <source>
        <dbReference type="EMBL" id="DAD68631.1"/>
    </source>
</evidence>
<sequence>MFHNKNDKRFAPKDYLNVKNTLIELNDRINALTLNTD</sequence>
<protein>
    <submittedName>
        <fullName evidence="1">Uncharacterized protein</fullName>
    </submittedName>
</protein>
<dbReference type="EMBL" id="BK014705">
    <property type="protein sequence ID" value="DAD68631.1"/>
    <property type="molecule type" value="Genomic_DNA"/>
</dbReference>
<organism evidence="1">
    <name type="scientific">Siphoviridae sp. ctABi4</name>
    <dbReference type="NCBI Taxonomy" id="2823566"/>
    <lineage>
        <taxon>Viruses</taxon>
        <taxon>Duplodnaviria</taxon>
        <taxon>Heunggongvirae</taxon>
        <taxon>Uroviricota</taxon>
        <taxon>Caudoviricetes</taxon>
    </lineage>
</organism>
<proteinExistence type="predicted"/>
<reference evidence="1" key="1">
    <citation type="journal article" date="2021" name="Proc. Natl. Acad. Sci. U.S.A.">
        <title>A Catalog of Tens of Thousands of Viruses from Human Metagenomes Reveals Hidden Associations with Chronic Diseases.</title>
        <authorList>
            <person name="Tisza M.J."/>
            <person name="Buck C.B."/>
        </authorList>
    </citation>
    <scope>NUCLEOTIDE SEQUENCE</scope>
    <source>
        <strain evidence="1">CtABi4</strain>
    </source>
</reference>
<accession>A0A8S5LFD0</accession>